<gene>
    <name evidence="1" type="ORF">IWX46DRAFT_613589</name>
</gene>
<evidence type="ECO:0000313" key="2">
    <source>
        <dbReference type="Proteomes" id="UP001365128"/>
    </source>
</evidence>
<sequence length="150" mass="16078">MRSRQAIAAQRARHLVPPAVNSGVKSRGAERCQLQQKTRSLYFTPESNAWLGLALLFLVARCASSSPNSSLCASRPAICLSAPSPAPVSPRHMAARQSVLRPWWLALAPGYGLLYGESMLGPRFSHGLDVGKVAAVPTPSLAHLDCCCRT</sequence>
<organism evidence="1 2">
    <name type="scientific">Phyllosticta citricarpa</name>
    <dbReference type="NCBI Taxonomy" id="55181"/>
    <lineage>
        <taxon>Eukaryota</taxon>
        <taxon>Fungi</taxon>
        <taxon>Dikarya</taxon>
        <taxon>Ascomycota</taxon>
        <taxon>Pezizomycotina</taxon>
        <taxon>Dothideomycetes</taxon>
        <taxon>Dothideomycetes incertae sedis</taxon>
        <taxon>Botryosphaeriales</taxon>
        <taxon>Phyllostictaceae</taxon>
        <taxon>Phyllosticta</taxon>
    </lineage>
</organism>
<name>A0ABR1LFD1_9PEZI</name>
<evidence type="ECO:0000313" key="1">
    <source>
        <dbReference type="EMBL" id="KAK7533404.1"/>
    </source>
</evidence>
<dbReference type="Proteomes" id="UP001365128">
    <property type="component" value="Unassembled WGS sequence"/>
</dbReference>
<comment type="caution">
    <text evidence="1">The sequence shown here is derived from an EMBL/GenBank/DDBJ whole genome shotgun (WGS) entry which is preliminary data.</text>
</comment>
<proteinExistence type="predicted"/>
<protein>
    <submittedName>
        <fullName evidence="1">Uncharacterized protein</fullName>
    </submittedName>
</protein>
<keyword evidence="2" id="KW-1185">Reference proteome</keyword>
<dbReference type="EMBL" id="JBBPDW010000047">
    <property type="protein sequence ID" value="KAK7533404.1"/>
    <property type="molecule type" value="Genomic_DNA"/>
</dbReference>
<accession>A0ABR1LFD1</accession>
<reference evidence="1 2" key="1">
    <citation type="submission" date="2024-04" db="EMBL/GenBank/DDBJ databases">
        <title>Phyllosticta paracitricarpa is synonymous to the EU quarantine fungus P. citricarpa based on phylogenomic analyses.</title>
        <authorList>
            <consortium name="Lawrence Berkeley National Laboratory"/>
            <person name="Van Ingen-Buijs V.A."/>
            <person name="Van Westerhoven A.C."/>
            <person name="Haridas S."/>
            <person name="Skiadas P."/>
            <person name="Martin F."/>
            <person name="Groenewald J.Z."/>
            <person name="Crous P.W."/>
            <person name="Seidl M.F."/>
        </authorList>
    </citation>
    <scope>NUCLEOTIDE SEQUENCE [LARGE SCALE GENOMIC DNA]</scope>
    <source>
        <strain evidence="1 2">CBS 122670</strain>
    </source>
</reference>